<evidence type="ECO:0000256" key="1">
    <source>
        <dbReference type="SAM" id="Phobius"/>
    </source>
</evidence>
<dbReference type="Pfam" id="PF12650">
    <property type="entry name" value="DUF3784"/>
    <property type="match status" value="1"/>
</dbReference>
<accession>A0A9D2P4D9</accession>
<feature type="transmembrane region" description="Helical" evidence="1">
    <location>
        <begin position="45"/>
        <end position="70"/>
    </location>
</feature>
<keyword evidence="1" id="KW-0472">Membrane</keyword>
<dbReference type="AlphaFoldDB" id="A0A9D2P4D9"/>
<proteinExistence type="predicted"/>
<dbReference type="InterPro" id="IPR017259">
    <property type="entry name" value="UCP037672"/>
</dbReference>
<organism evidence="2 3">
    <name type="scientific">Candidatus Mediterraneibacter gallistercoris</name>
    <dbReference type="NCBI Taxonomy" id="2838671"/>
    <lineage>
        <taxon>Bacteria</taxon>
        <taxon>Bacillati</taxon>
        <taxon>Bacillota</taxon>
        <taxon>Clostridia</taxon>
        <taxon>Lachnospirales</taxon>
        <taxon>Lachnospiraceae</taxon>
        <taxon>Mediterraneibacter</taxon>
    </lineage>
</organism>
<sequence>MSIFEYTLTLVIPLAAVIWGVNIYHQKGTRFLAGWNTMSKEEKAAYNEAALCHLYGRCVVFCGIGAFLLLYGSFNYNDYILCAGLGIIALMVILSIIIPKINSKKYMKYESKY</sequence>
<gene>
    <name evidence="2" type="ORF">H9756_01990</name>
</gene>
<feature type="transmembrane region" description="Helical" evidence="1">
    <location>
        <begin position="76"/>
        <end position="98"/>
    </location>
</feature>
<keyword evidence="1" id="KW-0812">Transmembrane</keyword>
<dbReference type="Proteomes" id="UP000823895">
    <property type="component" value="Unassembled WGS sequence"/>
</dbReference>
<dbReference type="EMBL" id="DWWI01000046">
    <property type="protein sequence ID" value="HJC42444.1"/>
    <property type="molecule type" value="Genomic_DNA"/>
</dbReference>
<comment type="caution">
    <text evidence="2">The sequence shown here is derived from an EMBL/GenBank/DDBJ whole genome shotgun (WGS) entry which is preliminary data.</text>
</comment>
<reference evidence="2" key="2">
    <citation type="submission" date="2021-04" db="EMBL/GenBank/DDBJ databases">
        <authorList>
            <person name="Gilroy R."/>
        </authorList>
    </citation>
    <scope>NUCLEOTIDE SEQUENCE</scope>
    <source>
        <strain evidence="2">CHK165-2605</strain>
    </source>
</reference>
<name>A0A9D2P4D9_9FIRM</name>
<evidence type="ECO:0000313" key="2">
    <source>
        <dbReference type="EMBL" id="HJC42444.1"/>
    </source>
</evidence>
<keyword evidence="1" id="KW-1133">Transmembrane helix</keyword>
<reference evidence="2" key="1">
    <citation type="journal article" date="2021" name="PeerJ">
        <title>Extensive microbial diversity within the chicken gut microbiome revealed by metagenomics and culture.</title>
        <authorList>
            <person name="Gilroy R."/>
            <person name="Ravi A."/>
            <person name="Getino M."/>
            <person name="Pursley I."/>
            <person name="Horton D.L."/>
            <person name="Alikhan N.F."/>
            <person name="Baker D."/>
            <person name="Gharbi K."/>
            <person name="Hall N."/>
            <person name="Watson M."/>
            <person name="Adriaenssens E.M."/>
            <person name="Foster-Nyarko E."/>
            <person name="Jarju S."/>
            <person name="Secka A."/>
            <person name="Antonio M."/>
            <person name="Oren A."/>
            <person name="Chaudhuri R.R."/>
            <person name="La Ragione R."/>
            <person name="Hildebrand F."/>
            <person name="Pallen M.J."/>
        </authorList>
    </citation>
    <scope>NUCLEOTIDE SEQUENCE</scope>
    <source>
        <strain evidence="2">CHK165-2605</strain>
    </source>
</reference>
<protein>
    <submittedName>
        <fullName evidence="2">DUF3784 domain-containing protein</fullName>
    </submittedName>
</protein>
<feature type="transmembrane region" description="Helical" evidence="1">
    <location>
        <begin position="6"/>
        <end position="24"/>
    </location>
</feature>
<evidence type="ECO:0000313" key="3">
    <source>
        <dbReference type="Proteomes" id="UP000823895"/>
    </source>
</evidence>